<evidence type="ECO:0000313" key="2">
    <source>
        <dbReference type="Proteomes" id="UP000256923"/>
    </source>
</evidence>
<proteinExistence type="predicted"/>
<dbReference type="Proteomes" id="UP000256923">
    <property type="component" value="Chromosome 2"/>
</dbReference>
<gene>
    <name evidence="1" type="ORF">DYL72_18305</name>
</gene>
<accession>A0A289GFT1</accession>
<protein>
    <submittedName>
        <fullName evidence="1">Uncharacterized protein</fullName>
    </submittedName>
</protein>
<evidence type="ECO:0000313" key="1">
    <source>
        <dbReference type="EMBL" id="AZS26917.1"/>
    </source>
</evidence>
<dbReference type="RefSeq" id="WP_019281615.1">
    <property type="nucleotide sequence ID" value="NZ_CP023055.1"/>
</dbReference>
<sequence length="181" mass="20133">MKVKLNTKISIVKSFISWVPLLLASLIFYFVMLWAGIMWLFQSYLSFSEVEAREVSFPLAGALLCVIVSIYFIWSAKILDTFRLEIEGSHLIIKSGGFKGINRKVPINEIKGIYIGSQTNAIENLSGHPAIKDLVASRLVVVLKSGEMLKLDLALKAFDSNSLLELLKQVEKLGVQTNISA</sequence>
<dbReference type="AlphaFoldDB" id="A0A289GFT1"/>
<dbReference type="EMBL" id="CP034673">
    <property type="protein sequence ID" value="AZS26917.1"/>
    <property type="molecule type" value="Genomic_DNA"/>
</dbReference>
<name>A0A289GFT1_VIBAN</name>
<organism evidence="1 2">
    <name type="scientific">Vibrio anguillarum</name>
    <name type="common">Listonella anguillarum</name>
    <dbReference type="NCBI Taxonomy" id="55601"/>
    <lineage>
        <taxon>Bacteria</taxon>
        <taxon>Pseudomonadati</taxon>
        <taxon>Pseudomonadota</taxon>
        <taxon>Gammaproteobacteria</taxon>
        <taxon>Vibrionales</taxon>
        <taxon>Vibrionaceae</taxon>
        <taxon>Vibrio</taxon>
    </lineage>
</organism>
<reference evidence="1 2" key="1">
    <citation type="submission" date="2018-12" db="EMBL/GenBank/DDBJ databases">
        <title>Characterization and Draft Genome of Vibrio anguillarum J360 Marine Pathogen Isolated from an Outbreak in Lumpfish (Cyclopterus lumpus).</title>
        <authorList>
            <person name="Vasquez J.I."/>
            <person name="Cao T."/>
            <person name="Chakraborty S."/>
            <person name="Gnanagobal H."/>
            <person name="Wescot J."/>
            <person name="Boyce D."/>
            <person name="Santander J."/>
        </authorList>
    </citation>
    <scope>NUCLEOTIDE SEQUENCE [LARGE SCALE GENOMIC DNA]</scope>
    <source>
        <strain evidence="1 2">J360</strain>
    </source>
</reference>